<feature type="region of interest" description="Disordered" evidence="2">
    <location>
        <begin position="1069"/>
        <end position="1187"/>
    </location>
</feature>
<reference evidence="5" key="1">
    <citation type="journal article" date="2020" name="Stud. Mycol.">
        <title>101 Dothideomycetes genomes: a test case for predicting lifestyles and emergence of pathogens.</title>
        <authorList>
            <person name="Haridas S."/>
            <person name="Albert R."/>
            <person name="Binder M."/>
            <person name="Bloem J."/>
            <person name="Labutti K."/>
            <person name="Salamov A."/>
            <person name="Andreopoulos B."/>
            <person name="Baker S."/>
            <person name="Barry K."/>
            <person name="Bills G."/>
            <person name="Bluhm B."/>
            <person name="Cannon C."/>
            <person name="Castanera R."/>
            <person name="Culley D."/>
            <person name="Daum C."/>
            <person name="Ezra D."/>
            <person name="Gonzalez J."/>
            <person name="Henrissat B."/>
            <person name="Kuo A."/>
            <person name="Liang C."/>
            <person name="Lipzen A."/>
            <person name="Lutzoni F."/>
            <person name="Magnuson J."/>
            <person name="Mondo S."/>
            <person name="Nolan M."/>
            <person name="Ohm R."/>
            <person name="Pangilinan J."/>
            <person name="Park H.-J."/>
            <person name="Ramirez L."/>
            <person name="Alfaro M."/>
            <person name="Sun H."/>
            <person name="Tritt A."/>
            <person name="Yoshinaga Y."/>
            <person name="Zwiers L.-H."/>
            <person name="Turgeon B."/>
            <person name="Goodwin S."/>
            <person name="Spatafora J."/>
            <person name="Crous P."/>
            <person name="Grigoriev I."/>
        </authorList>
    </citation>
    <scope>NUCLEOTIDE SEQUENCE</scope>
    <source>
        <strain evidence="5">CBS 130266</strain>
    </source>
</reference>
<dbReference type="GO" id="GO:0032012">
    <property type="term" value="P:regulation of ARF protein signal transduction"/>
    <property type="evidence" value="ECO:0007669"/>
    <property type="project" value="InterPro"/>
</dbReference>
<feature type="compositionally biased region" description="Basic and acidic residues" evidence="2">
    <location>
        <begin position="222"/>
        <end position="232"/>
    </location>
</feature>
<dbReference type="SUPFAM" id="SSF50729">
    <property type="entry name" value="PH domain-like"/>
    <property type="match status" value="1"/>
</dbReference>
<dbReference type="SUPFAM" id="SSF48425">
    <property type="entry name" value="Sec7 domain"/>
    <property type="match status" value="1"/>
</dbReference>
<gene>
    <name evidence="5" type="ORF">EJ08DRAFT_472587</name>
</gene>
<feature type="compositionally biased region" description="Basic and acidic residues" evidence="2">
    <location>
        <begin position="267"/>
        <end position="278"/>
    </location>
</feature>
<dbReference type="InterPro" id="IPR035999">
    <property type="entry name" value="Sec7_dom_sf"/>
</dbReference>
<dbReference type="PANTHER" id="PTHR10663">
    <property type="entry name" value="GUANYL-NUCLEOTIDE EXCHANGE FACTOR"/>
    <property type="match status" value="1"/>
</dbReference>
<feature type="region of interest" description="Disordered" evidence="2">
    <location>
        <begin position="1220"/>
        <end position="1327"/>
    </location>
</feature>
<comment type="caution">
    <text evidence="5">The sequence shown here is derived from an EMBL/GenBank/DDBJ whole genome shotgun (WGS) entry which is preliminary data.</text>
</comment>
<feature type="compositionally biased region" description="Low complexity" evidence="2">
    <location>
        <begin position="1117"/>
        <end position="1127"/>
    </location>
</feature>
<feature type="compositionally biased region" description="Basic residues" evidence="2">
    <location>
        <begin position="86"/>
        <end position="96"/>
    </location>
</feature>
<keyword evidence="6" id="KW-1185">Reference proteome</keyword>
<dbReference type="Gene3D" id="2.30.29.30">
    <property type="entry name" value="Pleckstrin-homology domain (PH domain)/Phosphotyrosine-binding domain (PTB)"/>
    <property type="match status" value="1"/>
</dbReference>
<dbReference type="GO" id="GO:0005085">
    <property type="term" value="F:guanyl-nucleotide exchange factor activity"/>
    <property type="evidence" value="ECO:0007669"/>
    <property type="project" value="InterPro"/>
</dbReference>
<feature type="compositionally biased region" description="Polar residues" evidence="2">
    <location>
        <begin position="1075"/>
        <end position="1109"/>
    </location>
</feature>
<protein>
    <submittedName>
        <fullName evidence="5">Uncharacterized protein</fullName>
    </submittedName>
</protein>
<evidence type="ECO:0000313" key="5">
    <source>
        <dbReference type="EMBL" id="KAF2434597.1"/>
    </source>
</evidence>
<feature type="region of interest" description="Disordered" evidence="2">
    <location>
        <begin position="465"/>
        <end position="487"/>
    </location>
</feature>
<evidence type="ECO:0000256" key="2">
    <source>
        <dbReference type="SAM" id="MobiDB-lite"/>
    </source>
</evidence>
<feature type="domain" description="SEC7" evidence="4">
    <location>
        <begin position="478"/>
        <end position="655"/>
    </location>
</feature>
<dbReference type="InterPro" id="IPR023394">
    <property type="entry name" value="Sec7_C_sf"/>
</dbReference>
<evidence type="ECO:0000256" key="1">
    <source>
        <dbReference type="SAM" id="Coils"/>
    </source>
</evidence>
<evidence type="ECO:0000259" key="3">
    <source>
        <dbReference type="PROSITE" id="PS50003"/>
    </source>
</evidence>
<feature type="coiled-coil region" evidence="1">
    <location>
        <begin position="974"/>
        <end position="1005"/>
    </location>
</feature>
<dbReference type="Gene3D" id="1.10.1000.11">
    <property type="entry name" value="Arf Nucleotide-binding Site Opener,domain 2"/>
    <property type="match status" value="1"/>
</dbReference>
<dbReference type="PROSITE" id="PS50190">
    <property type="entry name" value="SEC7"/>
    <property type="match status" value="1"/>
</dbReference>
<dbReference type="InterPro" id="IPR000904">
    <property type="entry name" value="Sec7_dom"/>
</dbReference>
<keyword evidence="1" id="KW-0175">Coiled coil</keyword>
<feature type="compositionally biased region" description="Basic and acidic residues" evidence="2">
    <location>
        <begin position="1538"/>
        <end position="1548"/>
    </location>
</feature>
<feature type="compositionally biased region" description="Low complexity" evidence="2">
    <location>
        <begin position="1149"/>
        <end position="1159"/>
    </location>
</feature>
<dbReference type="Proteomes" id="UP000800235">
    <property type="component" value="Unassembled WGS sequence"/>
</dbReference>
<dbReference type="PROSITE" id="PS50003">
    <property type="entry name" value="PH_DOMAIN"/>
    <property type="match status" value="1"/>
</dbReference>
<dbReference type="InterPro" id="IPR011993">
    <property type="entry name" value="PH-like_dom_sf"/>
</dbReference>
<dbReference type="FunFam" id="1.10.1000.11:FF:000002">
    <property type="entry name" value="Cytohesin 1"/>
    <property type="match status" value="1"/>
</dbReference>
<dbReference type="OrthoDB" id="430364at2759"/>
<sequence length="1548" mass="169450">MSPSKGPRANGDAFNDRESQRERLKRRSTLDPYNLFRARETPNPPKSSLDDTRSPAQRAASEDVQRALRVDESPPPSPPIQNANPRTHKFSMLRWRHASDSQLSTRARQHAGKEHPEVPPVPAMPTSMSDRRRHAHRADNVDPTPSIIMTAPTVDVTDQSPQKPTLARSKSRKFHPFTRQKQATGPTVVDPPSGRPSTDGRPSMDMRRKAENRKSRFGTFGRSKDPAEELRRLAGSRMNGGGGDEAFSIDGAGPSRTASSLQLPIGRKSESSRSEADYRPTTAGNPTTPDRPRPNHTNSTFSFLNRRNKHASLFPLPVRVTPPDASQPPTHPHTPRVSTSARSSGTPESPVRATPPRGPHPNATTIPSLPSSSALAAASISFAAPGGPLARQSSEHSAHSSGSSPALLPPLPFNKRARSSTVGSTSGVSEEAPPPEPPFVNGNGRDSTSTAGRSSFSNLFALNRLRHGSDPHSPRGTPNHGTPAFRSHSNSLHLARETYHLPDREEGETAIQYLTRADDAIPKPQIPSLLADNADEFHQAVMRSYMRKFAFFGDPLDMALRKLLMEVDLPNEAQQIDRVLQSFADRYHECNPGIFTDSEKCYFIAFSLMLLHSDFFNKNNKKKMLKQEYVKNTTSDGVDVSPEVLECFYENICYTPFIRVEDDMDIQTIGSKKGKKVHKVIKNALPEHAKRSSREPLDPYTFILEGNFDELRPPLKGVLALDDPYSYLGTAPSLDKSLLRSSKCGIIQLESARSRPDAFMSPSGIENPNEARAGVVDLPVDKVGVLWRKDPKKKTARSPWQEWGAILTGAGLYFFKNVSFVKNFIHQYEHHLKYGHGNAPVIFTPAVTTWKADYMLPTDNSVALLDTTYKKHKHAFVFYRHNNADEVFLADNESEMNDWLAKLNHQAAFKTAGIRQRGLVGGNYDGQRQRGMRRLESSSSTTTLQTVQTPTGDVTIQSGKIDHELAQQISAARRDNMQRKILEAEEKLAEQIRQLDDQLRHARHLLLLAPVAERTRNGVLHSASKVSVQLNWLRIEIWRLKCHRDILAMDLEEEKNEAKRRQDRIDRLAGKLTDKATSVHSQSTLTTPKPQTNGIERLNSNATTSTVKAQSPPPAFSPLSPFSSPRPGTQSSAPSDASAETGDEDVFRTPPETTPATTPVRSPLAVKTSGHRLSAVSNKPRSPRLRPYSLVMDDSLDSPTVFSTPMMTDSEAEQLREGGPLANLDGTALDRPTTANTATTASTTTAEPERMEKEDEPDYLPNITGSPDSRKVRRSFRGTLREGSSRDSTSSHHRHSRIRGKGDSTSSAVLPEDAIATSPSRSIGDGVMEIPPTEGLKREKGSFTVHGKKASVVTFGGEWANMTTEERLKGLQRGESNASTSASARAAGAALAVSPGWGGSTRRESIGGKGASEQGYKVPPRTSSLSLRERRMGGARKGSSASFVGTPTPPLFEAGASGAVGGFFEKDIANPDGEVKDEGAEKRESAAKVDEPEMAEVETATVVNGKGKAKDHSDESGLDLSQDPMHPGFGLSSSPPSLKEDTNNDMRT</sequence>
<feature type="region of interest" description="Disordered" evidence="2">
    <location>
        <begin position="1"/>
        <end position="301"/>
    </location>
</feature>
<proteinExistence type="predicted"/>
<dbReference type="Pfam" id="PF01369">
    <property type="entry name" value="Sec7"/>
    <property type="match status" value="1"/>
</dbReference>
<feature type="region of interest" description="Disordered" evidence="2">
    <location>
        <begin position="1391"/>
        <end position="1449"/>
    </location>
</feature>
<accession>A0A9P4NZR2</accession>
<feature type="domain" description="PH" evidence="3">
    <location>
        <begin position="779"/>
        <end position="908"/>
    </location>
</feature>
<feature type="compositionally biased region" description="Basic and acidic residues" evidence="2">
    <location>
        <begin position="202"/>
        <end position="214"/>
    </location>
</feature>
<dbReference type="PANTHER" id="PTHR10663:SF405">
    <property type="entry name" value="ARF GUANINE NUCLEOTIDE EXCHANGE FACTOR SYT1"/>
    <property type="match status" value="1"/>
</dbReference>
<feature type="compositionally biased region" description="Low complexity" evidence="2">
    <location>
        <begin position="1233"/>
        <end position="1246"/>
    </location>
</feature>
<evidence type="ECO:0000259" key="4">
    <source>
        <dbReference type="PROSITE" id="PS50190"/>
    </source>
</evidence>
<feature type="compositionally biased region" description="Polar residues" evidence="2">
    <location>
        <begin position="444"/>
        <end position="453"/>
    </location>
</feature>
<evidence type="ECO:0000313" key="6">
    <source>
        <dbReference type="Proteomes" id="UP000800235"/>
    </source>
</evidence>
<dbReference type="InterPro" id="IPR001849">
    <property type="entry name" value="PH_domain"/>
</dbReference>
<dbReference type="SMART" id="SM00222">
    <property type="entry name" value="Sec7"/>
    <property type="match status" value="1"/>
</dbReference>
<feature type="region of interest" description="Disordered" evidence="2">
    <location>
        <begin position="316"/>
        <end position="369"/>
    </location>
</feature>
<name>A0A9P4NZR2_9PEZI</name>
<feature type="region of interest" description="Disordered" evidence="2">
    <location>
        <begin position="1463"/>
        <end position="1548"/>
    </location>
</feature>
<feature type="region of interest" description="Disordered" evidence="2">
    <location>
        <begin position="386"/>
        <end position="453"/>
    </location>
</feature>
<feature type="compositionally biased region" description="Basic and acidic residues" evidence="2">
    <location>
        <begin position="60"/>
        <end position="72"/>
    </location>
</feature>
<organism evidence="5 6">
    <name type="scientific">Tothia fuscella</name>
    <dbReference type="NCBI Taxonomy" id="1048955"/>
    <lineage>
        <taxon>Eukaryota</taxon>
        <taxon>Fungi</taxon>
        <taxon>Dikarya</taxon>
        <taxon>Ascomycota</taxon>
        <taxon>Pezizomycotina</taxon>
        <taxon>Dothideomycetes</taxon>
        <taxon>Pleosporomycetidae</taxon>
        <taxon>Venturiales</taxon>
        <taxon>Cylindrosympodiaceae</taxon>
        <taxon>Tothia</taxon>
    </lineage>
</organism>
<feature type="compositionally biased region" description="Polar residues" evidence="2">
    <location>
        <begin position="336"/>
        <end position="347"/>
    </location>
</feature>
<dbReference type="EMBL" id="MU007016">
    <property type="protein sequence ID" value="KAF2434597.1"/>
    <property type="molecule type" value="Genomic_DNA"/>
</dbReference>
<feature type="compositionally biased region" description="Low complexity" evidence="2">
    <location>
        <begin position="419"/>
        <end position="431"/>
    </location>
</feature>
<feature type="compositionally biased region" description="Basic and acidic residues" evidence="2">
    <location>
        <begin position="1464"/>
        <end position="1491"/>
    </location>
</feature>
<feature type="compositionally biased region" description="Basic residues" evidence="2">
    <location>
        <begin position="169"/>
        <end position="178"/>
    </location>
</feature>